<name>A0A9P0FUT4_CHRIL</name>
<evidence type="ECO:0000313" key="1">
    <source>
        <dbReference type="EMBL" id="CAH0592752.1"/>
    </source>
</evidence>
<protein>
    <submittedName>
        <fullName evidence="1">Uncharacterized protein</fullName>
    </submittedName>
</protein>
<proteinExistence type="predicted"/>
<evidence type="ECO:0000313" key="2">
    <source>
        <dbReference type="Proteomes" id="UP001154114"/>
    </source>
</evidence>
<dbReference type="AlphaFoldDB" id="A0A9P0FUT4"/>
<dbReference type="EMBL" id="LR824005">
    <property type="protein sequence ID" value="CAH0592752.1"/>
    <property type="molecule type" value="Genomic_DNA"/>
</dbReference>
<gene>
    <name evidence="1" type="ORF">CINC_LOCUS5902</name>
</gene>
<sequence length="88" mass="9953">MQIDTNMSGSCLLRCIDIVSAQQHKAIVNAGKKGCVSNRSLVIKMDDMVPFRRQMCACVKGHLQRARVMKLSDKCLRCWEMFVCSPEC</sequence>
<keyword evidence="2" id="KW-1185">Reference proteome</keyword>
<dbReference type="Proteomes" id="UP001154114">
    <property type="component" value="Chromosome 2"/>
</dbReference>
<reference evidence="1" key="1">
    <citation type="submission" date="2021-12" db="EMBL/GenBank/DDBJ databases">
        <authorList>
            <person name="King R."/>
        </authorList>
    </citation>
    <scope>NUCLEOTIDE SEQUENCE</scope>
</reference>
<organism evidence="1 2">
    <name type="scientific">Chrysodeixis includens</name>
    <name type="common">Soybean looper</name>
    <name type="synonym">Pseudoplusia includens</name>
    <dbReference type="NCBI Taxonomy" id="689277"/>
    <lineage>
        <taxon>Eukaryota</taxon>
        <taxon>Metazoa</taxon>
        <taxon>Ecdysozoa</taxon>
        <taxon>Arthropoda</taxon>
        <taxon>Hexapoda</taxon>
        <taxon>Insecta</taxon>
        <taxon>Pterygota</taxon>
        <taxon>Neoptera</taxon>
        <taxon>Endopterygota</taxon>
        <taxon>Lepidoptera</taxon>
        <taxon>Glossata</taxon>
        <taxon>Ditrysia</taxon>
        <taxon>Noctuoidea</taxon>
        <taxon>Noctuidae</taxon>
        <taxon>Plusiinae</taxon>
        <taxon>Chrysodeixis</taxon>
    </lineage>
</organism>
<accession>A0A9P0FUT4</accession>